<feature type="chain" id="PRO_5031312510" evidence="3">
    <location>
        <begin position="35"/>
        <end position="637"/>
    </location>
</feature>
<dbReference type="PANTHER" id="PTHR46928:SF1">
    <property type="entry name" value="MESENCHYME-SPECIFIC CELL SURFACE GLYCOPROTEIN"/>
    <property type="match status" value="1"/>
</dbReference>
<dbReference type="NCBIfam" id="NF038117">
    <property type="entry name" value="choice_anch_I"/>
    <property type="match status" value="1"/>
</dbReference>
<evidence type="ECO:0000259" key="4">
    <source>
        <dbReference type="Pfam" id="PF22494"/>
    </source>
</evidence>
<keyword evidence="5" id="KW-0238">DNA-binding</keyword>
<evidence type="ECO:0000256" key="1">
    <source>
        <dbReference type="SAM" id="MobiDB-lite"/>
    </source>
</evidence>
<comment type="caution">
    <text evidence="5">The sequence shown here is derived from an EMBL/GenBank/DDBJ whole genome shotgun (WGS) entry which is preliminary data.</text>
</comment>
<dbReference type="PANTHER" id="PTHR46928">
    <property type="entry name" value="MESENCHYME-SPECIFIC CELL SURFACE GLYCOPROTEIN"/>
    <property type="match status" value="1"/>
</dbReference>
<feature type="domain" description="Choice-of-anchor I" evidence="4">
    <location>
        <begin position="66"/>
        <end position="577"/>
    </location>
</feature>
<dbReference type="SUPFAM" id="SSF50974">
    <property type="entry name" value="Nitrous oxide reductase, N-terminal domain"/>
    <property type="match status" value="1"/>
</dbReference>
<feature type="transmembrane region" description="Helical" evidence="2">
    <location>
        <begin position="609"/>
        <end position="630"/>
    </location>
</feature>
<reference evidence="5 6" key="1">
    <citation type="submission" date="2020-08" db="EMBL/GenBank/DDBJ databases">
        <title>Sequencing the genomes of 1000 actinobacteria strains.</title>
        <authorList>
            <person name="Klenk H.-P."/>
        </authorList>
    </citation>
    <scope>NUCLEOTIDE SEQUENCE [LARGE SCALE GENOMIC DNA]</scope>
    <source>
        <strain evidence="5 6">DSM 21065</strain>
    </source>
</reference>
<feature type="signal peptide" evidence="3">
    <location>
        <begin position="1"/>
        <end position="34"/>
    </location>
</feature>
<dbReference type="Proteomes" id="UP000561726">
    <property type="component" value="Unassembled WGS sequence"/>
</dbReference>
<keyword evidence="2" id="KW-0812">Transmembrane</keyword>
<dbReference type="AlphaFoldDB" id="A0A7W9E6E0"/>
<keyword evidence="2" id="KW-1133">Transmembrane helix</keyword>
<dbReference type="InterPro" id="IPR055188">
    <property type="entry name" value="Choice_anch_I"/>
</dbReference>
<dbReference type="RefSeq" id="WP_084141149.1">
    <property type="nucleotide sequence ID" value="NZ_JACHBQ010000001.1"/>
</dbReference>
<evidence type="ECO:0000313" key="5">
    <source>
        <dbReference type="EMBL" id="MBB5643344.1"/>
    </source>
</evidence>
<proteinExistence type="predicted"/>
<evidence type="ECO:0000256" key="2">
    <source>
        <dbReference type="SAM" id="Phobius"/>
    </source>
</evidence>
<evidence type="ECO:0000256" key="3">
    <source>
        <dbReference type="SAM" id="SignalP"/>
    </source>
</evidence>
<dbReference type="InterPro" id="IPR011045">
    <property type="entry name" value="N2O_reductase_N"/>
</dbReference>
<sequence length="637" mass="64652">MKAFTPYRLLPRTALALGLGAVLACGLAAPAASAAIVDAPISYSSDTAALTLSALGSYETGTFDASAAEIVTYFGGRLFVVNAAQGAVDVLTIEDPASPAKLYALAAEGAPLSAGGAVPAGATANSVAVRGDGLGVMAIESPTKTDAGWLVFFDANAAVATVLGAVEVGALPDMVSISADGSYAVSANEGEPNDDFTIDPEGSVSVVTLPDGVSAPAQSAVRTADFHDFEAGGSKTLPEDVRVFGPHLGGNRVSTNLEPEYVAIDANGLVAYVALQEANAVAVVDLATAEITQIWPLGFQDHGVEGKGIDASDRDPEDAPTVNIQTYPGLKGMYMPDGMNSYTANEATYLVTANEGDAREWGAYAEAVRVKDLGAGGLLPVCADSALAALTGDADLGRLTVTTENGLNAGATCYEELYSFGSRSFSIWNTDGTQVFDSGDDFERITAAANPAYFNSNHSESNLEGRSDDKGPEPENLAIGDVNGRTYAFIGLERVGGIMVYDIEDPASAEFVTYINNRDFAVSMEASVDAGTGAADLPAAGDLGPEGVAFIAASDSASGVPMLAVGNEVSGTTTLFAIAASAAAAVPGADGVLAETGAGDMLAATGSELAPAGLLATLLVLAGAVLAFMFRRRGIRS</sequence>
<name>A0A7W9E6E0_9MICO</name>
<gene>
    <name evidence="5" type="ORF">BJ997_003892</name>
</gene>
<dbReference type="Pfam" id="PF22494">
    <property type="entry name" value="choice_anch_I"/>
    <property type="match status" value="1"/>
</dbReference>
<dbReference type="PROSITE" id="PS51257">
    <property type="entry name" value="PROKAR_LIPOPROTEIN"/>
    <property type="match status" value="1"/>
</dbReference>
<dbReference type="GO" id="GO:0003677">
    <property type="term" value="F:DNA binding"/>
    <property type="evidence" value="ECO:0007669"/>
    <property type="project" value="UniProtKB-KW"/>
</dbReference>
<keyword evidence="2" id="KW-0472">Membrane</keyword>
<organism evidence="5 6">
    <name type="scientific">Cryobacterium roopkundense</name>
    <dbReference type="NCBI Taxonomy" id="1001240"/>
    <lineage>
        <taxon>Bacteria</taxon>
        <taxon>Bacillati</taxon>
        <taxon>Actinomycetota</taxon>
        <taxon>Actinomycetes</taxon>
        <taxon>Micrococcales</taxon>
        <taxon>Microbacteriaceae</taxon>
        <taxon>Cryobacterium</taxon>
    </lineage>
</organism>
<evidence type="ECO:0000313" key="6">
    <source>
        <dbReference type="Proteomes" id="UP000561726"/>
    </source>
</evidence>
<dbReference type="InterPro" id="IPR052956">
    <property type="entry name" value="Mesenchyme-surface_protein"/>
</dbReference>
<protein>
    <submittedName>
        <fullName evidence="5">DNA-binding beta-propeller fold protein YncE</fullName>
    </submittedName>
</protein>
<accession>A0A7W9E6E0</accession>
<dbReference type="Gene3D" id="2.130.10.10">
    <property type="entry name" value="YVTN repeat-like/Quinoprotein amine dehydrogenase"/>
    <property type="match status" value="1"/>
</dbReference>
<feature type="compositionally biased region" description="Basic and acidic residues" evidence="1">
    <location>
        <begin position="461"/>
        <end position="473"/>
    </location>
</feature>
<keyword evidence="3" id="KW-0732">Signal</keyword>
<dbReference type="EMBL" id="JACHBQ010000001">
    <property type="protein sequence ID" value="MBB5643344.1"/>
    <property type="molecule type" value="Genomic_DNA"/>
</dbReference>
<dbReference type="InterPro" id="IPR015943">
    <property type="entry name" value="WD40/YVTN_repeat-like_dom_sf"/>
</dbReference>
<feature type="region of interest" description="Disordered" evidence="1">
    <location>
        <begin position="455"/>
        <end position="478"/>
    </location>
</feature>